<keyword evidence="2" id="KW-1185">Reference proteome</keyword>
<comment type="caution">
    <text evidence="1">The sequence shown here is derived from an EMBL/GenBank/DDBJ whole genome shotgun (WGS) entry which is preliminary data.</text>
</comment>
<protein>
    <submittedName>
        <fullName evidence="1">Uncharacterized protein</fullName>
    </submittedName>
</protein>
<sequence>MYPTRYTNPAGHPCCGPVSALRGNGSLPNFYFGEDVLSFLDKVETFTVGYTEEQKIKYLLGSLCQNSFDTILPFLGLVYSYWYLKSVIRHELFYPQIHSNPRRREDYENSFLNSCNHQTDILKTSQAASCPTLPSLSEDNSGSFQSGGEITLLPEGQETRISTDGLDKQCIKLVNPMKVISLSSLFTDQYSLECLWDPDKLSEIIYDAVQAFDPNKIVDSNAKVNHKEKSKDLDYQEVFGIAGPLTAKAMGTYLPLPLQFGKLIVTAPAIVLDNHSYDNLLA</sequence>
<evidence type="ECO:0000313" key="2">
    <source>
        <dbReference type="Proteomes" id="UP001165960"/>
    </source>
</evidence>
<name>A0ACC2TDS3_9FUNG</name>
<dbReference type="Proteomes" id="UP001165960">
    <property type="component" value="Unassembled WGS sequence"/>
</dbReference>
<dbReference type="EMBL" id="QTSX02003018">
    <property type="protein sequence ID" value="KAJ9072377.1"/>
    <property type="molecule type" value="Genomic_DNA"/>
</dbReference>
<evidence type="ECO:0000313" key="1">
    <source>
        <dbReference type="EMBL" id="KAJ9072377.1"/>
    </source>
</evidence>
<proteinExistence type="predicted"/>
<reference evidence="1" key="1">
    <citation type="submission" date="2022-04" db="EMBL/GenBank/DDBJ databases">
        <title>Genome of the entomopathogenic fungus Entomophthora muscae.</title>
        <authorList>
            <person name="Elya C."/>
            <person name="Lovett B.R."/>
            <person name="Lee E."/>
            <person name="Macias A.M."/>
            <person name="Hajek A.E."/>
            <person name="De Bivort B.L."/>
            <person name="Kasson M.T."/>
            <person name="De Fine Licht H.H."/>
            <person name="Stajich J.E."/>
        </authorList>
    </citation>
    <scope>NUCLEOTIDE SEQUENCE</scope>
    <source>
        <strain evidence="1">Berkeley</strain>
    </source>
</reference>
<gene>
    <name evidence="1" type="ORF">DSO57_1028236</name>
</gene>
<accession>A0ACC2TDS3</accession>
<organism evidence="1 2">
    <name type="scientific">Entomophthora muscae</name>
    <dbReference type="NCBI Taxonomy" id="34485"/>
    <lineage>
        <taxon>Eukaryota</taxon>
        <taxon>Fungi</taxon>
        <taxon>Fungi incertae sedis</taxon>
        <taxon>Zoopagomycota</taxon>
        <taxon>Entomophthoromycotina</taxon>
        <taxon>Entomophthoromycetes</taxon>
        <taxon>Entomophthorales</taxon>
        <taxon>Entomophthoraceae</taxon>
        <taxon>Entomophthora</taxon>
    </lineage>
</organism>